<feature type="compositionally biased region" description="Basic residues" evidence="2">
    <location>
        <begin position="95"/>
        <end position="104"/>
    </location>
</feature>
<accession>A0A9W6U353</accession>
<evidence type="ECO:0000313" key="3">
    <source>
        <dbReference type="EMBL" id="GMF24288.1"/>
    </source>
</evidence>
<comment type="caution">
    <text evidence="3">The sequence shown here is derived from an EMBL/GenBank/DDBJ whole genome shotgun (WGS) entry which is preliminary data.</text>
</comment>
<dbReference type="AlphaFoldDB" id="A0A9W6U353"/>
<evidence type="ECO:0000256" key="2">
    <source>
        <dbReference type="SAM" id="MobiDB-lite"/>
    </source>
</evidence>
<dbReference type="Proteomes" id="UP001165121">
    <property type="component" value="Unassembled WGS sequence"/>
</dbReference>
<feature type="compositionally biased region" description="Basic and acidic residues" evidence="2">
    <location>
        <begin position="105"/>
        <end position="115"/>
    </location>
</feature>
<gene>
    <name evidence="3" type="ORF">Pfra01_000405000</name>
</gene>
<reference evidence="3" key="1">
    <citation type="submission" date="2023-04" db="EMBL/GenBank/DDBJ databases">
        <title>Phytophthora fragariaefolia NBRC 109709.</title>
        <authorList>
            <person name="Ichikawa N."/>
            <person name="Sato H."/>
            <person name="Tonouchi N."/>
        </authorList>
    </citation>
    <scope>NUCLEOTIDE SEQUENCE</scope>
    <source>
        <strain evidence="3">NBRC 109709</strain>
    </source>
</reference>
<proteinExistence type="predicted"/>
<evidence type="ECO:0000313" key="4">
    <source>
        <dbReference type="Proteomes" id="UP001165121"/>
    </source>
</evidence>
<organism evidence="3 4">
    <name type="scientific">Phytophthora fragariaefolia</name>
    <dbReference type="NCBI Taxonomy" id="1490495"/>
    <lineage>
        <taxon>Eukaryota</taxon>
        <taxon>Sar</taxon>
        <taxon>Stramenopiles</taxon>
        <taxon>Oomycota</taxon>
        <taxon>Peronosporomycetes</taxon>
        <taxon>Peronosporales</taxon>
        <taxon>Peronosporaceae</taxon>
        <taxon>Phytophthora</taxon>
    </lineage>
</organism>
<feature type="coiled-coil region" evidence="1">
    <location>
        <begin position="135"/>
        <end position="162"/>
    </location>
</feature>
<keyword evidence="4" id="KW-1185">Reference proteome</keyword>
<sequence length="368" mass="41304">MNGVLCPPNSHWLSDEVIGAVRCKPPARGHFGERDGTSNRGPVHYKNNVLLTTSPPTRERSTPWAYQCEGTAPAPASTVAFPNAPNDSNVSPRPSSKRPRPIHKVLHEPSADKTTDEDALNLLRERRRLTQIRYRQKLRNHADTLEEEVKILRKEVYQLEKQHQSISPRSIATTTPWSVVTDYFRLFRYALTAYVPVSERSISQSSRMVYESDVHQEFLQATMAPDVVIDTGRGIDAVLDHWRLISRSQPKFEIQAARLENGPGGSIVAATRSNIVLCESMLRCVFPKLAESDRGRALAAKLLGQQMQIDGSTVFCWDDEIGRVVSIDGQCDILTPMLRLLGNLEDLEFVFEGALMSLDGRLKARKSF</sequence>
<feature type="region of interest" description="Disordered" evidence="2">
    <location>
        <begin position="75"/>
        <end position="115"/>
    </location>
</feature>
<keyword evidence="1" id="KW-0175">Coiled coil</keyword>
<dbReference type="OrthoDB" id="98485at2759"/>
<evidence type="ECO:0000256" key="1">
    <source>
        <dbReference type="SAM" id="Coils"/>
    </source>
</evidence>
<dbReference type="EMBL" id="BSXT01000318">
    <property type="protein sequence ID" value="GMF24288.1"/>
    <property type="molecule type" value="Genomic_DNA"/>
</dbReference>
<dbReference type="CDD" id="cd14686">
    <property type="entry name" value="bZIP"/>
    <property type="match status" value="1"/>
</dbReference>
<name>A0A9W6U353_9STRA</name>
<protein>
    <submittedName>
        <fullName evidence="3">Unnamed protein product</fullName>
    </submittedName>
</protein>